<comment type="similarity">
    <text evidence="4">Belongs to the DNA repair metallo-beta-lactamase (DRMBL) family.</text>
</comment>
<dbReference type="InterPro" id="IPR036866">
    <property type="entry name" value="RibonucZ/Hydroxyglut_hydro"/>
</dbReference>
<reference evidence="18" key="1">
    <citation type="submission" date="2025-08" db="UniProtKB">
        <authorList>
            <consortium name="RefSeq"/>
        </authorList>
    </citation>
    <scope>IDENTIFICATION</scope>
    <source>
        <tissue evidence="18">Muscle</tissue>
    </source>
</reference>
<evidence type="ECO:0000256" key="12">
    <source>
        <dbReference type="ARBA" id="ARBA00023242"/>
    </source>
</evidence>
<dbReference type="PANTHER" id="PTHR23240">
    <property type="entry name" value="DNA CROSS-LINK REPAIR PROTEIN PSO2/SNM1-RELATED"/>
    <property type="match status" value="1"/>
</dbReference>
<evidence type="ECO:0000256" key="10">
    <source>
        <dbReference type="ARBA" id="ARBA00022895"/>
    </source>
</evidence>
<organism evidence="17 18">
    <name type="scientific">Limulus polyphemus</name>
    <name type="common">Atlantic horseshoe crab</name>
    <dbReference type="NCBI Taxonomy" id="6850"/>
    <lineage>
        <taxon>Eukaryota</taxon>
        <taxon>Metazoa</taxon>
        <taxon>Ecdysozoa</taxon>
        <taxon>Arthropoda</taxon>
        <taxon>Chelicerata</taxon>
        <taxon>Merostomata</taxon>
        <taxon>Xiphosura</taxon>
        <taxon>Limulidae</taxon>
        <taxon>Limulus</taxon>
    </lineage>
</organism>
<keyword evidence="8" id="KW-0227">DNA damage</keyword>
<evidence type="ECO:0000256" key="7">
    <source>
        <dbReference type="ARBA" id="ARBA00022722"/>
    </source>
</evidence>
<dbReference type="SMART" id="SM00849">
    <property type="entry name" value="Lactamase_B"/>
    <property type="match status" value="1"/>
</dbReference>
<dbReference type="Gene3D" id="3.40.50.12650">
    <property type="match status" value="1"/>
</dbReference>
<dbReference type="Proteomes" id="UP000694941">
    <property type="component" value="Unplaced"/>
</dbReference>
<keyword evidence="17" id="KW-1185">Reference proteome</keyword>
<keyword evidence="10" id="KW-0779">Telomere</keyword>
<accession>A0ABM1SHT5</accession>
<gene>
    <name evidence="18" type="primary">LOC106460705</name>
</gene>
<evidence type="ECO:0000313" key="17">
    <source>
        <dbReference type="Proteomes" id="UP000694941"/>
    </source>
</evidence>
<evidence type="ECO:0000256" key="11">
    <source>
        <dbReference type="ARBA" id="ARBA00023204"/>
    </source>
</evidence>
<evidence type="ECO:0000256" key="4">
    <source>
        <dbReference type="ARBA" id="ARBA00010304"/>
    </source>
</evidence>
<keyword evidence="6" id="KW-0158">Chromosome</keyword>
<dbReference type="Gene3D" id="3.60.15.10">
    <property type="entry name" value="Ribonuclease Z/Hydroxyacylglutathione hydrolase-like"/>
    <property type="match status" value="1"/>
</dbReference>
<protein>
    <recommendedName>
        <fullName evidence="13">5' exonuclease Apollo</fullName>
        <ecNumber evidence="5">3.5.2.6</ecNumber>
    </recommendedName>
    <alternativeName>
        <fullName evidence="14">DNA cross-link repair 1B protein</fullName>
    </alternativeName>
    <alternativeName>
        <fullName evidence="15">SNM1 homolog B</fullName>
    </alternativeName>
</protein>
<keyword evidence="7" id="KW-0540">Nuclease</keyword>
<evidence type="ECO:0000259" key="16">
    <source>
        <dbReference type="SMART" id="SM00849"/>
    </source>
</evidence>
<evidence type="ECO:0000256" key="15">
    <source>
        <dbReference type="ARBA" id="ARBA00042738"/>
    </source>
</evidence>
<keyword evidence="12" id="KW-0539">Nucleus</keyword>
<evidence type="ECO:0000256" key="8">
    <source>
        <dbReference type="ARBA" id="ARBA00022763"/>
    </source>
</evidence>
<evidence type="ECO:0000256" key="14">
    <source>
        <dbReference type="ARBA" id="ARBA00041693"/>
    </source>
</evidence>
<evidence type="ECO:0000256" key="2">
    <source>
        <dbReference type="ARBA" id="ARBA00004123"/>
    </source>
</evidence>
<dbReference type="InterPro" id="IPR011084">
    <property type="entry name" value="DRMBL"/>
</dbReference>
<evidence type="ECO:0000256" key="3">
    <source>
        <dbReference type="ARBA" id="ARBA00004574"/>
    </source>
</evidence>
<evidence type="ECO:0000256" key="9">
    <source>
        <dbReference type="ARBA" id="ARBA00022801"/>
    </source>
</evidence>
<proteinExistence type="inferred from homology"/>
<sequence>MGGSRNGHIITGTPIAVDFWKISECSFVKLFFLTHLHADHIMGLSKSWCFPIYTSPVNASLLPLKVTGLDPTLVKPLQLYEEHLIPVCKSQTSSTTVTVTLFEANHCPGAVMFLFQGEFGNVLYTGDFRYKPEILNVKLLPTIDILYLDNTYCSPECMFETQEEATRTVVEKVKELLEENRKILIGIDSLGKENLLLSIFEETGCEISVTEERMKTLKTLDISHIATHLDSKIMAVPTQIINAKTMMHWNKVCPTSAILPTARFVGCGSDPYVNYKDIYVVPYSDHSSFSELRLFVDLVHPHSVVPIVPKDAKGVFGRDISDRADMSVFCALLRKERTDAEEYWKDSEDNFSVDGSGDCIGPDFRLKIQQKTATNASLTTTNEVEVKSDCERTSESVHSCSSDEEDTVWEVLRLNGTSPIPEVRYFTRNPFGIRFKKK</sequence>
<comment type="subcellular location">
    <subcellularLocation>
        <location evidence="3">Chromosome</location>
        <location evidence="3">Telomere</location>
    </subcellularLocation>
    <subcellularLocation>
        <location evidence="2">Nucleus</location>
    </subcellularLocation>
</comment>
<evidence type="ECO:0000256" key="5">
    <source>
        <dbReference type="ARBA" id="ARBA00012865"/>
    </source>
</evidence>
<dbReference type="Pfam" id="PF07522">
    <property type="entry name" value="DRMBL"/>
    <property type="match status" value="1"/>
</dbReference>
<feature type="domain" description="Metallo-beta-lactamase" evidence="16">
    <location>
        <begin position="4"/>
        <end position="187"/>
    </location>
</feature>
<dbReference type="GeneID" id="106460705"/>
<comment type="catalytic activity">
    <reaction evidence="1">
        <text>a beta-lactam + H2O = a substituted beta-amino acid</text>
        <dbReference type="Rhea" id="RHEA:20401"/>
        <dbReference type="ChEBI" id="CHEBI:15377"/>
        <dbReference type="ChEBI" id="CHEBI:35627"/>
        <dbReference type="ChEBI" id="CHEBI:140347"/>
        <dbReference type="EC" id="3.5.2.6"/>
    </reaction>
</comment>
<dbReference type="RefSeq" id="XP_022243190.1">
    <property type="nucleotide sequence ID" value="XM_022387482.1"/>
</dbReference>
<dbReference type="PANTHER" id="PTHR23240:SF26">
    <property type="entry name" value="5' EXONUCLEASE APOLLO"/>
    <property type="match status" value="1"/>
</dbReference>
<evidence type="ECO:0000256" key="6">
    <source>
        <dbReference type="ARBA" id="ARBA00022454"/>
    </source>
</evidence>
<evidence type="ECO:0000256" key="13">
    <source>
        <dbReference type="ARBA" id="ARBA00039555"/>
    </source>
</evidence>
<dbReference type="EC" id="3.5.2.6" evidence="5"/>
<keyword evidence="9" id="KW-0378">Hydrolase</keyword>
<dbReference type="SUPFAM" id="SSF56281">
    <property type="entry name" value="Metallo-hydrolase/oxidoreductase"/>
    <property type="match status" value="1"/>
</dbReference>
<keyword evidence="11" id="KW-0234">DNA repair</keyword>
<name>A0ABM1SHT5_LIMPO</name>
<dbReference type="InterPro" id="IPR001279">
    <property type="entry name" value="Metallo-B-lactamas"/>
</dbReference>
<evidence type="ECO:0000256" key="1">
    <source>
        <dbReference type="ARBA" id="ARBA00001526"/>
    </source>
</evidence>
<evidence type="ECO:0000313" key="18">
    <source>
        <dbReference type="RefSeq" id="XP_022243190.1"/>
    </source>
</evidence>